<reference evidence="3 4" key="1">
    <citation type="submission" date="2024-02" db="EMBL/GenBank/DDBJ databases">
        <authorList>
            <person name="Vignale AGUSTIN F."/>
            <person name="Sosa J E."/>
            <person name="Modenutti C."/>
        </authorList>
    </citation>
    <scope>NUCLEOTIDE SEQUENCE [LARGE SCALE GENOMIC DNA]</scope>
</reference>
<dbReference type="CDD" id="cd18186">
    <property type="entry name" value="BTB_POZ_ZBTB_KLHL-like"/>
    <property type="match status" value="1"/>
</dbReference>
<accession>A0ABC8SPA0</accession>
<evidence type="ECO:0000313" key="4">
    <source>
        <dbReference type="Proteomes" id="UP001642360"/>
    </source>
</evidence>
<dbReference type="PANTHER" id="PTHR35918">
    <property type="entry name" value="OS06G0674800 PROTEIN"/>
    <property type="match status" value="1"/>
</dbReference>
<dbReference type="Pfam" id="PF00651">
    <property type="entry name" value="BTB"/>
    <property type="match status" value="1"/>
</dbReference>
<evidence type="ECO:0000256" key="1">
    <source>
        <dbReference type="ARBA" id="ARBA00004906"/>
    </source>
</evidence>
<dbReference type="SMART" id="SM00225">
    <property type="entry name" value="BTB"/>
    <property type="match status" value="2"/>
</dbReference>
<dbReference type="SUPFAM" id="SSF48371">
    <property type="entry name" value="ARM repeat"/>
    <property type="match status" value="1"/>
</dbReference>
<dbReference type="InterPro" id="IPR044953">
    <property type="entry name" value="At1g04390-like"/>
</dbReference>
<keyword evidence="4" id="KW-1185">Reference proteome</keyword>
<dbReference type="InterPro" id="IPR016024">
    <property type="entry name" value="ARM-type_fold"/>
</dbReference>
<comment type="caution">
    <text evidence="3">The sequence shown here is derived from an EMBL/GenBank/DDBJ whole genome shotgun (WGS) entry which is preliminary data.</text>
</comment>
<dbReference type="Proteomes" id="UP001642360">
    <property type="component" value="Unassembled WGS sequence"/>
</dbReference>
<dbReference type="InterPro" id="IPR059007">
    <property type="entry name" value="ARM_At1g04390"/>
</dbReference>
<proteinExistence type="predicted"/>
<feature type="domain" description="BTB" evidence="2">
    <location>
        <begin position="822"/>
        <end position="903"/>
    </location>
</feature>
<comment type="pathway">
    <text evidence="1">Protein modification; protein ubiquitination.</text>
</comment>
<name>A0ABC8SPA0_9AQUA</name>
<dbReference type="Gene3D" id="3.30.710.10">
    <property type="entry name" value="Potassium Channel Kv1.1, Chain A"/>
    <property type="match status" value="2"/>
</dbReference>
<organism evidence="3 4">
    <name type="scientific">Ilex paraguariensis</name>
    <name type="common">yerba mate</name>
    <dbReference type="NCBI Taxonomy" id="185542"/>
    <lineage>
        <taxon>Eukaryota</taxon>
        <taxon>Viridiplantae</taxon>
        <taxon>Streptophyta</taxon>
        <taxon>Embryophyta</taxon>
        <taxon>Tracheophyta</taxon>
        <taxon>Spermatophyta</taxon>
        <taxon>Magnoliopsida</taxon>
        <taxon>eudicotyledons</taxon>
        <taxon>Gunneridae</taxon>
        <taxon>Pentapetalae</taxon>
        <taxon>asterids</taxon>
        <taxon>campanulids</taxon>
        <taxon>Aquifoliales</taxon>
        <taxon>Aquifoliaceae</taxon>
        <taxon>Ilex</taxon>
    </lineage>
</organism>
<dbReference type="SUPFAM" id="SSF54695">
    <property type="entry name" value="POZ domain"/>
    <property type="match status" value="1"/>
</dbReference>
<dbReference type="AlphaFoldDB" id="A0ABC8SPA0"/>
<protein>
    <recommendedName>
        <fullName evidence="2">BTB domain-containing protein</fullName>
    </recommendedName>
</protein>
<dbReference type="InterPro" id="IPR000210">
    <property type="entry name" value="BTB/POZ_dom"/>
</dbReference>
<evidence type="ECO:0000259" key="2">
    <source>
        <dbReference type="PROSITE" id="PS50097"/>
    </source>
</evidence>
<sequence>MRSSSSSSSKHGAENNRAISGHMITLHKRLYHALNIGFRCCDDKGRKWHCTDIEMQRLVVRSIDAFLDCISSETSQHPLVKDSVVDIVGALEGILQFKNESIMRLASCVAVKMVSVLPCSILQPHILDLVHPLSSLLSSRQLQVPVSCATALSSILSNLTFKSERDVWEILKETNSVVNLVHNIKVFSGADKPIEYFQQMASLLSKILWRWPPSRFCVWADATLLEVLEALSLKPEYSVKVAVLQLYSSLALCGNGAKKLLENGETLLHMMMDSMDSSRPHFLRMEGFKLAQLLAMSEQGSFKMVILCCEPLVKAIICGMSNLSLHSGKLAKDQMILVMEACRLTRIARWAGEHHSYFWKLGVGRVLIDLLLNNFHKIHQSQLNWSLKEQIVMAQEGLNANFLLVLRPYVWDILGWLAANCAQDFDPKMHGDELHINILIICACLAFVESIRSARQIFQNGISNVYGKESASRTVLMMIYSPCKYIGSQARLVLSEVLKPNGKEYIKYFLDTLNATSSGNKLGMPDTCQAVINLISLTCCLGLPQYRKRVTQAQGIETLLAFIRWWLSNPVHIKRLSMAPHWQNPFSERTCCWICGEDWEGEDMLLLFSLWGLAELIHHSGSSKTQEDLFGSQTDYSEAQFVSELQEICSNADTPGPRWYAANILSYFGLYGFPSKLGKRIGKALSENGYTDLELILTSQESVSVHGVILMVRCPSLLPPLKKKPSGASFVSQDTETCKNFITEVHLSAHVDKTGLLKVLEFVYLGYLQAGEDLMKKLKIFARHCNLQSLLQMLCRRRPKWGTPIPSFDLSAALGPAGHRFSDIILEAKSTEVLHWRCDVCSVLAPHMHVHKVILWSSCDYFQALFQSGMQESHSQTIEVPISWEALVKFVPWLYSEELPKPSFGCLWDNLDVEEKLNELQPYVELYWLAEFWLLGDFREDCFRVIISCLDSARYLSIKIIQTAANLCQWKLAEVAANYVAPWYHRLHNSGELDSLDEDLVEMIRAASVRLSQEGSLQTFP</sequence>
<dbReference type="InterPro" id="IPR011333">
    <property type="entry name" value="SKP1/BTB/POZ_sf"/>
</dbReference>
<gene>
    <name evidence="3" type="ORF">ILEXP_LOCUS26352</name>
</gene>
<dbReference type="PANTHER" id="PTHR35918:SF1">
    <property type="entry name" value="BTB DOMAIN-CONTAINING PROTEIN"/>
    <property type="match status" value="1"/>
</dbReference>
<dbReference type="EMBL" id="CAUOFW020003059">
    <property type="protein sequence ID" value="CAK9157781.1"/>
    <property type="molecule type" value="Genomic_DNA"/>
</dbReference>
<dbReference type="Pfam" id="PF26522">
    <property type="entry name" value="ARM_6"/>
    <property type="match status" value="1"/>
</dbReference>
<evidence type="ECO:0000313" key="3">
    <source>
        <dbReference type="EMBL" id="CAK9157781.1"/>
    </source>
</evidence>
<dbReference type="PROSITE" id="PS50097">
    <property type="entry name" value="BTB"/>
    <property type="match status" value="1"/>
</dbReference>